<dbReference type="EMBL" id="JANBVB010001826">
    <property type="protein sequence ID" value="KAJ2889457.1"/>
    <property type="molecule type" value="Genomic_DNA"/>
</dbReference>
<evidence type="ECO:0000313" key="2">
    <source>
        <dbReference type="Proteomes" id="UP001139981"/>
    </source>
</evidence>
<protein>
    <submittedName>
        <fullName evidence="1">Uncharacterized protein</fullName>
    </submittedName>
</protein>
<keyword evidence="2" id="KW-1185">Reference proteome</keyword>
<accession>A0ACC1LX82</accession>
<name>A0ACC1LX82_9FUNG</name>
<proteinExistence type="predicted"/>
<comment type="caution">
    <text evidence="1">The sequence shown here is derived from an EMBL/GenBank/DDBJ whole genome shotgun (WGS) entry which is preliminary data.</text>
</comment>
<reference evidence="1" key="1">
    <citation type="submission" date="2022-07" db="EMBL/GenBank/DDBJ databases">
        <title>Phylogenomic reconstructions and comparative analyses of Kickxellomycotina fungi.</title>
        <authorList>
            <person name="Reynolds N.K."/>
            <person name="Stajich J.E."/>
            <person name="Barry K."/>
            <person name="Grigoriev I.V."/>
            <person name="Crous P."/>
            <person name="Smith M.E."/>
        </authorList>
    </citation>
    <scope>NUCLEOTIDE SEQUENCE</scope>
    <source>
        <strain evidence="1">CBS 190363</strain>
    </source>
</reference>
<dbReference type="Proteomes" id="UP001139981">
    <property type="component" value="Unassembled WGS sequence"/>
</dbReference>
<evidence type="ECO:0000313" key="1">
    <source>
        <dbReference type="EMBL" id="KAJ2889457.1"/>
    </source>
</evidence>
<organism evidence="1 2">
    <name type="scientific">Coemansia aciculifera</name>
    <dbReference type="NCBI Taxonomy" id="417176"/>
    <lineage>
        <taxon>Eukaryota</taxon>
        <taxon>Fungi</taxon>
        <taxon>Fungi incertae sedis</taxon>
        <taxon>Zoopagomycota</taxon>
        <taxon>Kickxellomycotina</taxon>
        <taxon>Kickxellomycetes</taxon>
        <taxon>Kickxellales</taxon>
        <taxon>Kickxellaceae</taxon>
        <taxon>Coemansia</taxon>
    </lineage>
</organism>
<sequence length="581" mass="63506">MAVSQSLFQTLPTLIVRKVVEYLEGRSSNSFGADIDRHNKGKAVLAPLLSLNGRWCAAALASICDNCSVKFDYASEAICIAYPAWPTDAPKQRVRKYHLVKRIIVSVPLWKEICNGKFCKVITRPEYEGAVFSSATTLELRLSKEVVQAWISVSRPSLASTPASASTPALAPAPVFTIEQVASFACSVRSLTPAATGVTIYYESVNNSSANANELYNTLLTELYRVGTTRMEVYTGTDQPTLFNMIMPTGLTCIVQGAGMDCAPFISLAYYNSRTLQRLVVKLDTEDDWHALLYNGTKYIAVFECLESLTMHVSDTSYTATWAAIENAAPFPVLSILDISGGYPFDDDVLFRGNGHTMKTLRLPFCALARDALGRFNALKRKGAGRLNAVYIGDVSDVSDAFVARLAVVPIKQQIHSILEVSAALSIGEDTANVHIYHAIVVAPKASVLQRLALGQWSLYVAGVIIIASALPSLVSLACDLQEPQLTAMTSPDSKSPSNLHAKHYPLSDNLREIRVPYTTTTTASDLAKIAMLIAILCPKLVLVDIPPKLRNTFSREIAWGTHSRPFAPFYDSISRLMYKD</sequence>
<gene>
    <name evidence="1" type="ORF">IWW38_004697</name>
</gene>